<name>A0A3P7KJV3_ONCOC</name>
<evidence type="ECO:0000313" key="1">
    <source>
        <dbReference type="EMBL" id="VDM99436.1"/>
    </source>
</evidence>
<proteinExistence type="predicted"/>
<dbReference type="OrthoDB" id="5829268at2759"/>
<gene>
    <name evidence="1" type="ORF">NOO_LOCUS12585</name>
</gene>
<dbReference type="Proteomes" id="UP000271087">
    <property type="component" value="Unassembled WGS sequence"/>
</dbReference>
<reference evidence="1 2" key="1">
    <citation type="submission" date="2018-08" db="EMBL/GenBank/DDBJ databases">
        <authorList>
            <person name="Laetsch R D."/>
            <person name="Stevens L."/>
            <person name="Kumar S."/>
            <person name="Blaxter L. M."/>
        </authorList>
    </citation>
    <scope>NUCLEOTIDE SEQUENCE [LARGE SCALE GENOMIC DNA]</scope>
</reference>
<keyword evidence="2" id="KW-1185">Reference proteome</keyword>
<dbReference type="AlphaFoldDB" id="A0A3P7KJV3"/>
<evidence type="ECO:0000313" key="2">
    <source>
        <dbReference type="Proteomes" id="UP000271087"/>
    </source>
</evidence>
<organism evidence="1 2">
    <name type="scientific">Onchocerca ochengi</name>
    <name type="common">Filarial nematode worm</name>
    <dbReference type="NCBI Taxonomy" id="42157"/>
    <lineage>
        <taxon>Eukaryota</taxon>
        <taxon>Metazoa</taxon>
        <taxon>Ecdysozoa</taxon>
        <taxon>Nematoda</taxon>
        <taxon>Chromadorea</taxon>
        <taxon>Rhabditida</taxon>
        <taxon>Spirurina</taxon>
        <taxon>Spiruromorpha</taxon>
        <taxon>Filarioidea</taxon>
        <taxon>Onchocercidae</taxon>
        <taxon>Onchocerca</taxon>
    </lineage>
</organism>
<dbReference type="EMBL" id="UYRW01011181">
    <property type="protein sequence ID" value="VDM99436.1"/>
    <property type="molecule type" value="Genomic_DNA"/>
</dbReference>
<sequence length="75" mass="8588">DLLNGAGTFMNDDNIVKQEPGILLGNEMHEINFKISSIRKKPQLPADNIKQRLKPFGIIPKKKKRFYKLPNLINS</sequence>
<accession>A0A3P7KJV3</accession>
<protein>
    <submittedName>
        <fullName evidence="1">Uncharacterized protein</fullName>
    </submittedName>
</protein>
<feature type="non-terminal residue" evidence="1">
    <location>
        <position position="1"/>
    </location>
</feature>